<dbReference type="AlphaFoldDB" id="A0A1M7SKZ1"/>
<name>A0A1M7SKZ1_9BACT</name>
<dbReference type="InterPro" id="IPR006860">
    <property type="entry name" value="FecR"/>
</dbReference>
<accession>A0A1M7SKZ1</accession>
<proteinExistence type="predicted"/>
<feature type="region of interest" description="Disordered" evidence="1">
    <location>
        <begin position="277"/>
        <end position="311"/>
    </location>
</feature>
<sequence>MKKQITQIFCIVIVLLFASVALAKEIGTVVFLTPGAEVERNGKRVSLQLKDTIKENDIIHTDAAGRVKIFFNDDSSISIAKNSSININEYIEDGSNSAMHVNLTQGVARFISGKIVEQNPGGFEMKTPQATIGIRGTIITALIEQEKTITFVESSSKKDGVIVNGSIVPVGFKFDSLSNSVSKATAKDRAFLKANAANSSTSSESGNSGSGGSNSESSSDSESGDSTSSSDDSSSMASVATASTTQDAGGIVVENTTNELQSELKEKLRPILAEIDQENPTPIPPTPPGPNPPGPNPPGPTPPTTGTVSGTLNDTALNSNFGGTFSFNIDLNSGAINNARIDGVNRTTPTDTYSATGGTGTATNNGLNITGFSGNGTFYGQNRNIGSSSNMLGDGQHASLNKIKNGNTISGSYFIKQQGNNQNLDGGNFSGVKQ</sequence>
<dbReference type="EMBL" id="FRDI01000004">
    <property type="protein sequence ID" value="SHN59142.1"/>
    <property type="molecule type" value="Genomic_DNA"/>
</dbReference>
<reference evidence="3 4" key="1">
    <citation type="submission" date="2016-12" db="EMBL/GenBank/DDBJ databases">
        <authorList>
            <person name="Song W.-J."/>
            <person name="Kurnit D.M."/>
        </authorList>
    </citation>
    <scope>NUCLEOTIDE SEQUENCE [LARGE SCALE GENOMIC DNA]</scope>
    <source>
        <strain evidence="3 4">DSM 11393</strain>
    </source>
</reference>
<dbReference type="OrthoDB" id="5415289at2"/>
<organism evidence="3 4">
    <name type="scientific">Desulfovibrio litoralis DSM 11393</name>
    <dbReference type="NCBI Taxonomy" id="1121455"/>
    <lineage>
        <taxon>Bacteria</taxon>
        <taxon>Pseudomonadati</taxon>
        <taxon>Thermodesulfobacteriota</taxon>
        <taxon>Desulfovibrionia</taxon>
        <taxon>Desulfovibrionales</taxon>
        <taxon>Desulfovibrionaceae</taxon>
        <taxon>Desulfovibrio</taxon>
    </lineage>
</organism>
<dbReference type="Pfam" id="PF04773">
    <property type="entry name" value="FecR"/>
    <property type="match status" value="1"/>
</dbReference>
<dbReference type="STRING" id="1121455.SAMN02745728_00972"/>
<feature type="domain" description="FecR protein" evidence="2">
    <location>
        <begin position="58"/>
        <end position="148"/>
    </location>
</feature>
<dbReference type="RefSeq" id="WP_072696677.1">
    <property type="nucleotide sequence ID" value="NZ_FRDI01000004.1"/>
</dbReference>
<protein>
    <submittedName>
        <fullName evidence="3">FecR family protein</fullName>
    </submittedName>
</protein>
<evidence type="ECO:0000313" key="3">
    <source>
        <dbReference type="EMBL" id="SHN59142.1"/>
    </source>
</evidence>
<evidence type="ECO:0000256" key="1">
    <source>
        <dbReference type="SAM" id="MobiDB-lite"/>
    </source>
</evidence>
<dbReference type="PANTHER" id="PTHR38731">
    <property type="entry name" value="LIPL45-RELATED LIPOPROTEIN-RELATED"/>
    <property type="match status" value="1"/>
</dbReference>
<feature type="compositionally biased region" description="Pro residues" evidence="1">
    <location>
        <begin position="281"/>
        <end position="303"/>
    </location>
</feature>
<dbReference type="PANTHER" id="PTHR38731:SF1">
    <property type="entry name" value="FECR PROTEIN DOMAIN-CONTAINING PROTEIN"/>
    <property type="match status" value="1"/>
</dbReference>
<evidence type="ECO:0000259" key="2">
    <source>
        <dbReference type="Pfam" id="PF04773"/>
    </source>
</evidence>
<keyword evidence="4" id="KW-1185">Reference proteome</keyword>
<evidence type="ECO:0000313" key="4">
    <source>
        <dbReference type="Proteomes" id="UP000186469"/>
    </source>
</evidence>
<gene>
    <name evidence="3" type="ORF">SAMN02745728_00972</name>
</gene>
<feature type="compositionally biased region" description="Low complexity" evidence="1">
    <location>
        <begin position="196"/>
        <end position="245"/>
    </location>
</feature>
<dbReference type="Proteomes" id="UP000186469">
    <property type="component" value="Unassembled WGS sequence"/>
</dbReference>
<feature type="region of interest" description="Disordered" evidence="1">
    <location>
        <begin position="196"/>
        <end position="252"/>
    </location>
</feature>